<dbReference type="Pfam" id="PF08386">
    <property type="entry name" value="Abhydrolase_4"/>
    <property type="match status" value="1"/>
</dbReference>
<reference evidence="6 7" key="1">
    <citation type="submission" date="2016-01" db="EMBL/GenBank/DDBJ databases">
        <title>The new phylogeny of the genus Mycobacterium.</title>
        <authorList>
            <person name="Tarcisio F."/>
            <person name="Conor M."/>
            <person name="Antonella G."/>
            <person name="Elisabetta G."/>
            <person name="Giulia F.S."/>
            <person name="Sara T."/>
            <person name="Anna F."/>
            <person name="Clotilde B."/>
            <person name="Roberto B."/>
            <person name="Veronica D.S."/>
            <person name="Fabio R."/>
            <person name="Monica P."/>
            <person name="Olivier J."/>
            <person name="Enrico T."/>
            <person name="Nicola S."/>
        </authorList>
    </citation>
    <scope>NUCLEOTIDE SEQUENCE [LARGE SCALE GENOMIC DNA]</scope>
    <source>
        <strain evidence="6 7">DSM 45541</strain>
    </source>
</reference>
<sequence>MGTAARSVSVLLTGAVLLASCSAAPRENAPASALPVPQLSEWTSCSGEGSAGLECATLTVPYDYSRTDGPRFTIPVRRIPSSAANPQLLVMNPGGPGVSGVGDLTSGRDYYQKFAEVYTVVSFDPRGMGGSSPAVSCLDDAQKAAIFDQPSVPRTEPDIRRRQELSAGIGAACERQFASALSHLGTENVVRDVDALRAAMGFEEVSYLGYSYGTFLGALYLQTFPQRTGRVVLYSVMAPELDYREVRHGQAIGMQASVTAFAQDCLRRTDCPLTGPVENAVRTIVGLIDRLDATPHREPDGRQLSGSRMLALVESSQYMPQSGWPTLRTALGDALAGRWSEVVEAAYSPDLMVNPADSEYLSVVCTDFATERDPKRPGELAPLWAKESPISGGNWAWSLAPCESWPVAPVRRPAPVKPEGGGPVLILTTTGDPATPEEWARSLHGQISGSSLVIAPGPGHLASSQNACADEMLMAFLLRGATPPEPLFTCPATP</sequence>
<evidence type="ECO:0000313" key="6">
    <source>
        <dbReference type="EMBL" id="ORV83687.1"/>
    </source>
</evidence>
<evidence type="ECO:0000256" key="1">
    <source>
        <dbReference type="ARBA" id="ARBA00010088"/>
    </source>
</evidence>
<feature type="domain" description="AB hydrolase-1" evidence="4">
    <location>
        <begin position="88"/>
        <end position="274"/>
    </location>
</feature>
<accession>A0A1X1WAQ1</accession>
<dbReference type="PANTHER" id="PTHR43248">
    <property type="entry name" value="2-SUCCINYL-6-HYDROXY-2,4-CYCLOHEXADIENE-1-CARBOXYLATE SYNTHASE"/>
    <property type="match status" value="1"/>
</dbReference>
<dbReference type="Pfam" id="PF00561">
    <property type="entry name" value="Abhydrolase_1"/>
    <property type="match status" value="1"/>
</dbReference>
<dbReference type="GO" id="GO:0016787">
    <property type="term" value="F:hydrolase activity"/>
    <property type="evidence" value="ECO:0007669"/>
    <property type="project" value="UniProtKB-KW"/>
</dbReference>
<evidence type="ECO:0000313" key="7">
    <source>
        <dbReference type="Proteomes" id="UP000193622"/>
    </source>
</evidence>
<keyword evidence="2" id="KW-0378">Hydrolase</keyword>
<organism evidence="6 7">
    <name type="scientific">Mycolicibacterium iranicum</name>
    <name type="common">Mycobacterium iranicum</name>
    <dbReference type="NCBI Taxonomy" id="912594"/>
    <lineage>
        <taxon>Bacteria</taxon>
        <taxon>Bacillati</taxon>
        <taxon>Actinomycetota</taxon>
        <taxon>Actinomycetes</taxon>
        <taxon>Mycobacteriales</taxon>
        <taxon>Mycobacteriaceae</taxon>
        <taxon>Mycolicibacterium</taxon>
    </lineage>
</organism>
<dbReference type="PANTHER" id="PTHR43248:SF25">
    <property type="entry name" value="AB HYDROLASE-1 DOMAIN-CONTAINING PROTEIN-RELATED"/>
    <property type="match status" value="1"/>
</dbReference>
<comment type="caution">
    <text evidence="6">The sequence shown here is derived from an EMBL/GenBank/DDBJ whole genome shotgun (WGS) entry which is preliminary data.</text>
</comment>
<dbReference type="EMBL" id="LQPC01000050">
    <property type="protein sequence ID" value="ORV83687.1"/>
    <property type="molecule type" value="Genomic_DNA"/>
</dbReference>
<evidence type="ECO:0000256" key="2">
    <source>
        <dbReference type="ARBA" id="ARBA00022801"/>
    </source>
</evidence>
<dbReference type="InterPro" id="IPR051601">
    <property type="entry name" value="Serine_prot/Carboxylest_S33"/>
</dbReference>
<feature type="chain" id="PRO_5038947986" evidence="3">
    <location>
        <begin position="24"/>
        <end position="494"/>
    </location>
</feature>
<dbReference type="Gene3D" id="3.40.50.1820">
    <property type="entry name" value="alpha/beta hydrolase"/>
    <property type="match status" value="1"/>
</dbReference>
<evidence type="ECO:0000259" key="4">
    <source>
        <dbReference type="Pfam" id="PF00561"/>
    </source>
</evidence>
<evidence type="ECO:0000256" key="3">
    <source>
        <dbReference type="SAM" id="SignalP"/>
    </source>
</evidence>
<dbReference type="AlphaFoldDB" id="A0A1X1WAQ1"/>
<dbReference type="Proteomes" id="UP000193622">
    <property type="component" value="Unassembled WGS sequence"/>
</dbReference>
<name>A0A1X1WAQ1_MYCIR</name>
<proteinExistence type="inferred from homology"/>
<evidence type="ECO:0000259" key="5">
    <source>
        <dbReference type="Pfam" id="PF08386"/>
    </source>
</evidence>
<gene>
    <name evidence="6" type="ORF">AWC12_25255</name>
</gene>
<protein>
    <submittedName>
        <fullName evidence="6">Uncharacterized protein</fullName>
    </submittedName>
</protein>
<dbReference type="InterPro" id="IPR029058">
    <property type="entry name" value="AB_hydrolase_fold"/>
</dbReference>
<comment type="similarity">
    <text evidence="1">Belongs to the peptidase S33 family.</text>
</comment>
<dbReference type="InterPro" id="IPR000073">
    <property type="entry name" value="AB_hydrolase_1"/>
</dbReference>
<dbReference type="InterPro" id="IPR013595">
    <property type="entry name" value="Pept_S33_TAP-like_C"/>
</dbReference>
<dbReference type="PROSITE" id="PS51257">
    <property type="entry name" value="PROKAR_LIPOPROTEIN"/>
    <property type="match status" value="1"/>
</dbReference>
<feature type="signal peptide" evidence="3">
    <location>
        <begin position="1"/>
        <end position="23"/>
    </location>
</feature>
<keyword evidence="3" id="KW-0732">Signal</keyword>
<dbReference type="SUPFAM" id="SSF53474">
    <property type="entry name" value="alpha/beta-Hydrolases"/>
    <property type="match status" value="1"/>
</dbReference>
<feature type="domain" description="Peptidase S33 tripeptidyl aminopeptidase-like C-terminal" evidence="5">
    <location>
        <begin position="389"/>
        <end position="484"/>
    </location>
</feature>